<dbReference type="Proteomes" id="UP000228979">
    <property type="component" value="Unassembled WGS sequence"/>
</dbReference>
<keyword evidence="2" id="KW-1185">Reference proteome</keyword>
<name>A0ABX4MFP4_9HYPH</name>
<protein>
    <submittedName>
        <fullName evidence="1">tRNA(Ile)-lysidine synthetase</fullName>
    </submittedName>
</protein>
<sequence length="233" mass="27235">MILSMLKHLILNLKPTKESNECLKSVQIKSLMVEDAYNLMESLAFSGGHDSSVELLKNRSKWHNGFNVKINHNSRHEINLEQYLLLNHNWLRNILINVFKSNSQSKLSSQRKILIIWMNKILGTYTLKSAHTHHDNIDLIGDRLHRGLFNYTMSIINEKKSLLFRAIRIDIIVCFLTERNCLICHNDLANRNAWYIKPNWRQVHNEIATFPSLLCLNNSNRNLLNDSDIYSDI</sequence>
<dbReference type="EMBL" id="NXGP01000098">
    <property type="protein sequence ID" value="PIM95490.1"/>
    <property type="molecule type" value="Genomic_DNA"/>
</dbReference>
<gene>
    <name evidence="1" type="primary">tilS</name>
    <name evidence="1" type="ORF">trycra_198</name>
</gene>
<proteinExistence type="predicted"/>
<comment type="caution">
    <text evidence="1">The sequence shown here is derived from an EMBL/GenBank/DDBJ whole genome shotgun (WGS) entry which is preliminary data.</text>
</comment>
<evidence type="ECO:0000313" key="1">
    <source>
        <dbReference type="EMBL" id="PIM95490.1"/>
    </source>
</evidence>
<reference evidence="1" key="1">
    <citation type="submission" date="2017-09" db="EMBL/GenBank/DDBJ databases">
        <authorList>
            <person name="Campbell M.A."/>
            <person name="Lukasik P."/>
            <person name="Simon C."/>
            <person name="McCutcheon J.P."/>
        </authorList>
    </citation>
    <scope>NUCLEOTIDE SEQUENCE [LARGE SCALE GENOMIC DNA]</scope>
    <source>
        <strain evidence="1">TRYCRA</strain>
    </source>
</reference>
<organism evidence="1 2">
    <name type="scientific">Candidatus Hodgkinia cicadicola</name>
    <dbReference type="NCBI Taxonomy" id="573658"/>
    <lineage>
        <taxon>Bacteria</taxon>
        <taxon>Pseudomonadati</taxon>
        <taxon>Pseudomonadota</taxon>
        <taxon>Alphaproteobacteria</taxon>
        <taxon>Hyphomicrobiales</taxon>
        <taxon>Candidatus Hodgkinia</taxon>
    </lineage>
</organism>
<accession>A0ABX4MFP4</accession>
<evidence type="ECO:0000313" key="2">
    <source>
        <dbReference type="Proteomes" id="UP000228979"/>
    </source>
</evidence>